<dbReference type="Pfam" id="PF07727">
    <property type="entry name" value="RVT_2"/>
    <property type="match status" value="1"/>
</dbReference>
<keyword evidence="3" id="KW-0378">Hydrolase</keyword>
<evidence type="ECO:0000256" key="1">
    <source>
        <dbReference type="ARBA" id="ARBA00022670"/>
    </source>
</evidence>
<accession>A0A6A2Y0Q5</accession>
<dbReference type="PANTHER" id="PTHR42648">
    <property type="entry name" value="TRANSPOSASE, PUTATIVE-RELATED"/>
    <property type="match status" value="1"/>
</dbReference>
<dbReference type="EMBL" id="VEPZ02001692">
    <property type="protein sequence ID" value="KAE8663007.1"/>
    <property type="molecule type" value="Genomic_DNA"/>
</dbReference>
<dbReference type="Pfam" id="PF22936">
    <property type="entry name" value="Pol_BBD"/>
    <property type="match status" value="1"/>
</dbReference>
<proteinExistence type="predicted"/>
<feature type="domain" description="Reverse transcriptase Ty1/copia-type" evidence="4">
    <location>
        <begin position="292"/>
        <end position="370"/>
    </location>
</feature>
<dbReference type="Pfam" id="PF13976">
    <property type="entry name" value="gag_pre-integrs"/>
    <property type="match status" value="1"/>
</dbReference>
<feature type="domain" description="Retrovirus-related Pol polyprotein from transposon TNT 1-94-like beta-barrel" evidence="6">
    <location>
        <begin position="113"/>
        <end position="169"/>
    </location>
</feature>
<dbReference type="GO" id="GO:0006508">
    <property type="term" value="P:proteolysis"/>
    <property type="evidence" value="ECO:0007669"/>
    <property type="project" value="UniProtKB-KW"/>
</dbReference>
<dbReference type="InterPro" id="IPR039537">
    <property type="entry name" value="Retrotran_Ty1/copia-like"/>
</dbReference>
<protein>
    <recommendedName>
        <fullName evidence="9">GAG-pre-integrase domain-containing protein</fullName>
    </recommendedName>
</protein>
<evidence type="ECO:0008006" key="9">
    <source>
        <dbReference type="Google" id="ProtNLM"/>
    </source>
</evidence>
<gene>
    <name evidence="7" type="ORF">F3Y22_tig00113123pilonHSYRG00034</name>
</gene>
<dbReference type="Proteomes" id="UP000436088">
    <property type="component" value="Unassembled WGS sequence"/>
</dbReference>
<comment type="caution">
    <text evidence="7">The sequence shown here is derived from an EMBL/GenBank/DDBJ whole genome shotgun (WGS) entry which is preliminary data.</text>
</comment>
<evidence type="ECO:0000256" key="2">
    <source>
        <dbReference type="ARBA" id="ARBA00022723"/>
    </source>
</evidence>
<keyword evidence="2" id="KW-0479">Metal-binding</keyword>
<keyword evidence="8" id="KW-1185">Reference proteome</keyword>
<keyword evidence="1" id="KW-0645">Protease</keyword>
<dbReference type="InterPro" id="IPR054722">
    <property type="entry name" value="PolX-like_BBD"/>
</dbReference>
<organism evidence="7 8">
    <name type="scientific">Hibiscus syriacus</name>
    <name type="common">Rose of Sharon</name>
    <dbReference type="NCBI Taxonomy" id="106335"/>
    <lineage>
        <taxon>Eukaryota</taxon>
        <taxon>Viridiplantae</taxon>
        <taxon>Streptophyta</taxon>
        <taxon>Embryophyta</taxon>
        <taxon>Tracheophyta</taxon>
        <taxon>Spermatophyta</taxon>
        <taxon>Magnoliopsida</taxon>
        <taxon>eudicotyledons</taxon>
        <taxon>Gunneridae</taxon>
        <taxon>Pentapetalae</taxon>
        <taxon>rosids</taxon>
        <taxon>malvids</taxon>
        <taxon>Malvales</taxon>
        <taxon>Malvaceae</taxon>
        <taxon>Malvoideae</taxon>
        <taxon>Hibiscus</taxon>
    </lineage>
</organism>
<evidence type="ECO:0000259" key="5">
    <source>
        <dbReference type="Pfam" id="PF13976"/>
    </source>
</evidence>
<dbReference type="GO" id="GO:0008233">
    <property type="term" value="F:peptidase activity"/>
    <property type="evidence" value="ECO:0007669"/>
    <property type="project" value="UniProtKB-KW"/>
</dbReference>
<dbReference type="GO" id="GO:0046872">
    <property type="term" value="F:metal ion binding"/>
    <property type="evidence" value="ECO:0007669"/>
    <property type="project" value="UniProtKB-KW"/>
</dbReference>
<dbReference type="InterPro" id="IPR013103">
    <property type="entry name" value="RVT_2"/>
</dbReference>
<dbReference type="InterPro" id="IPR025724">
    <property type="entry name" value="GAG-pre-integrase_dom"/>
</dbReference>
<name>A0A6A2Y0Q5_HIBSY</name>
<reference evidence="7" key="1">
    <citation type="submission" date="2019-09" db="EMBL/GenBank/DDBJ databases">
        <title>Draft genome information of white flower Hibiscus syriacus.</title>
        <authorList>
            <person name="Kim Y.-M."/>
        </authorList>
    </citation>
    <scope>NUCLEOTIDE SEQUENCE [LARGE SCALE GENOMIC DNA]</scope>
    <source>
        <strain evidence="7">YM2019G1</strain>
    </source>
</reference>
<evidence type="ECO:0000259" key="6">
    <source>
        <dbReference type="Pfam" id="PF22936"/>
    </source>
</evidence>
<dbReference type="AlphaFoldDB" id="A0A6A2Y0Q5"/>
<feature type="domain" description="GAG-pre-integrase" evidence="5">
    <location>
        <begin position="213"/>
        <end position="264"/>
    </location>
</feature>
<evidence type="ECO:0000259" key="4">
    <source>
        <dbReference type="Pfam" id="PF07727"/>
    </source>
</evidence>
<evidence type="ECO:0000256" key="3">
    <source>
        <dbReference type="ARBA" id="ARBA00022801"/>
    </source>
</evidence>
<dbReference type="PANTHER" id="PTHR42648:SF18">
    <property type="entry name" value="RETROTRANSPOSON, UNCLASSIFIED-LIKE PROTEIN"/>
    <property type="match status" value="1"/>
</dbReference>
<evidence type="ECO:0000313" key="7">
    <source>
        <dbReference type="EMBL" id="KAE8663007.1"/>
    </source>
</evidence>
<evidence type="ECO:0000313" key="8">
    <source>
        <dbReference type="Proteomes" id="UP000436088"/>
    </source>
</evidence>
<sequence length="417" mass="46864">MTQRNMAVAQYFHKVKSICCEISELDPTAAIGEARIKRIIVHGQEAMAKQMGGVSLKGEEEALYTSKSRGTFQRYTGSGSKKDGDKENSEDGWDAEALFATEEEELALTYNGGRVVVTADNSRLPITHIGKTIVTPRYNTNQVQLQDVYHVPGMKKNLLYVAQLTSSGYYVLFGPQDVKVYRDVKISETPTMEGRRLESIYVMSAESAYIDRTRKNETSDLWHMRLGHVSYSKLSVMVKKSMLKGLPQLDVRTDTVCAGCQYGKAHQLPYDESKFKAKEPLELVHSDVFGPIAEFLTKSGYSVTPTDSSLFVKANEGKLAIVLVYVDNLIITGDDEAEILQTKENLSVRFQMKELGQLKHFLGLEEIMTPGDQQLDMCLSLAPEQFLGVAKDNQRYHCQPLKLSIEQQQWQLKRVHG</sequence>